<dbReference type="InterPro" id="IPR026243">
    <property type="entry name" value="HAUS1"/>
</dbReference>
<dbReference type="GO" id="GO:0051301">
    <property type="term" value="P:cell division"/>
    <property type="evidence" value="ECO:0007669"/>
    <property type="project" value="UniProtKB-KW"/>
</dbReference>
<dbReference type="OrthoDB" id="5372507at2759"/>
<dbReference type="Pfam" id="PF25762">
    <property type="entry name" value="HAUS1"/>
    <property type="match status" value="1"/>
</dbReference>
<dbReference type="HOGENOM" id="CLU_109043_0_0_1"/>
<keyword evidence="9" id="KW-0131">Cell cycle</keyword>
<dbReference type="AlphaFoldDB" id="A0A060SBX1"/>
<evidence type="ECO:0000313" key="11">
    <source>
        <dbReference type="EMBL" id="CDO71731.1"/>
    </source>
</evidence>
<evidence type="ECO:0000256" key="10">
    <source>
        <dbReference type="SAM" id="Coils"/>
    </source>
</evidence>
<evidence type="ECO:0000256" key="6">
    <source>
        <dbReference type="ARBA" id="ARBA00022776"/>
    </source>
</evidence>
<comment type="similarity">
    <text evidence="2">Belongs to the HAUS1 family.</text>
</comment>
<organism evidence="11 12">
    <name type="scientific">Pycnoporus cinnabarinus</name>
    <name type="common">Cinnabar-red polypore</name>
    <name type="synonym">Trametes cinnabarina</name>
    <dbReference type="NCBI Taxonomy" id="5643"/>
    <lineage>
        <taxon>Eukaryota</taxon>
        <taxon>Fungi</taxon>
        <taxon>Dikarya</taxon>
        <taxon>Basidiomycota</taxon>
        <taxon>Agaricomycotina</taxon>
        <taxon>Agaricomycetes</taxon>
        <taxon>Polyporales</taxon>
        <taxon>Polyporaceae</taxon>
        <taxon>Trametes</taxon>
    </lineage>
</organism>
<keyword evidence="4" id="KW-0132">Cell division</keyword>
<evidence type="ECO:0000256" key="4">
    <source>
        <dbReference type="ARBA" id="ARBA00022618"/>
    </source>
</evidence>
<dbReference type="GO" id="GO:0070652">
    <property type="term" value="C:HAUS complex"/>
    <property type="evidence" value="ECO:0007669"/>
    <property type="project" value="InterPro"/>
</dbReference>
<gene>
    <name evidence="11" type="ORF">BN946_scf184920.g15</name>
</gene>
<evidence type="ECO:0000256" key="5">
    <source>
        <dbReference type="ARBA" id="ARBA00022701"/>
    </source>
</evidence>
<keyword evidence="6" id="KW-0498">Mitosis</keyword>
<proteinExistence type="inferred from homology"/>
<sequence length="221" mass="24790">MDMLESTSGPATAHRYYALKGRAVAHLDNLELSPEVEERVDVLVDIADALGIDDLSYSTYADALDRLDADELALTRSLLRTREAQDELEEHLLSIVREKAFIEKWMQTLQTGSHAEAEVASLQRQKAALASKAKEYQNELDAIMSDMPESPVSITELAVMRKLLKKQDQVLKEKRAKVEAFQGLPPNIDLARHALAEANEKHMELVRIRERLLGKMADGVD</sequence>
<name>A0A060SBX1_PYCCI</name>
<dbReference type="Proteomes" id="UP000029665">
    <property type="component" value="Unassembled WGS sequence"/>
</dbReference>
<evidence type="ECO:0000256" key="1">
    <source>
        <dbReference type="ARBA" id="ARBA00004186"/>
    </source>
</evidence>
<keyword evidence="7 10" id="KW-0175">Coiled coil</keyword>
<keyword evidence="12" id="KW-1185">Reference proteome</keyword>
<keyword evidence="5" id="KW-0493">Microtubule</keyword>
<dbReference type="STRING" id="5643.A0A060SBX1"/>
<comment type="subcellular location">
    <subcellularLocation>
        <location evidence="1">Cytoplasm</location>
        <location evidence="1">Cytoskeleton</location>
        <location evidence="1">Spindle</location>
    </subcellularLocation>
</comment>
<evidence type="ECO:0000256" key="2">
    <source>
        <dbReference type="ARBA" id="ARBA00005479"/>
    </source>
</evidence>
<comment type="caution">
    <text evidence="11">The sequence shown here is derived from an EMBL/GenBank/DDBJ whole genome shotgun (WGS) entry which is preliminary data.</text>
</comment>
<evidence type="ECO:0000256" key="7">
    <source>
        <dbReference type="ARBA" id="ARBA00023054"/>
    </source>
</evidence>
<evidence type="ECO:0000256" key="8">
    <source>
        <dbReference type="ARBA" id="ARBA00023212"/>
    </source>
</evidence>
<dbReference type="OMA" id="DDMSFAN"/>
<evidence type="ECO:0000256" key="3">
    <source>
        <dbReference type="ARBA" id="ARBA00022490"/>
    </source>
</evidence>
<evidence type="ECO:0000313" key="12">
    <source>
        <dbReference type="Proteomes" id="UP000029665"/>
    </source>
</evidence>
<protein>
    <submittedName>
        <fullName evidence="11">Uncharacterized protein</fullName>
    </submittedName>
</protein>
<dbReference type="PANTHER" id="PTHR31570:SF1">
    <property type="entry name" value="HAUS AUGMIN-LIKE COMPLEX SUBUNIT 1"/>
    <property type="match status" value="1"/>
</dbReference>
<dbReference type="GO" id="GO:0005874">
    <property type="term" value="C:microtubule"/>
    <property type="evidence" value="ECO:0007669"/>
    <property type="project" value="UniProtKB-KW"/>
</dbReference>
<dbReference type="PANTHER" id="PTHR31570">
    <property type="entry name" value="HAUS AUGMIN-LIKE COMPLEX SUBUNIT 1"/>
    <property type="match status" value="1"/>
</dbReference>
<keyword evidence="3" id="KW-0963">Cytoplasm</keyword>
<keyword evidence="8" id="KW-0206">Cytoskeleton</keyword>
<feature type="coiled-coil region" evidence="10">
    <location>
        <begin position="119"/>
        <end position="146"/>
    </location>
</feature>
<accession>A0A060SBX1</accession>
<reference evidence="11" key="1">
    <citation type="submission" date="2014-01" db="EMBL/GenBank/DDBJ databases">
        <title>The genome of the white-rot fungus Pycnoporus cinnabarinus: a basidiomycete model with a versatile arsenal for lignocellulosic biomass breakdown.</title>
        <authorList>
            <person name="Levasseur A."/>
            <person name="Lomascolo A."/>
            <person name="Ruiz-Duenas F.J."/>
            <person name="Uzan E."/>
            <person name="Piumi F."/>
            <person name="Kues U."/>
            <person name="Ram A.F.J."/>
            <person name="Murat C."/>
            <person name="Haon M."/>
            <person name="Benoit I."/>
            <person name="Arfi Y."/>
            <person name="Chevret D."/>
            <person name="Drula E."/>
            <person name="Kwon M.J."/>
            <person name="Gouret P."/>
            <person name="Lesage-Meessen L."/>
            <person name="Lombard V."/>
            <person name="Mariette J."/>
            <person name="Noirot C."/>
            <person name="Park J."/>
            <person name="Patyshakuliyeva A."/>
            <person name="Wieneger R.A.B."/>
            <person name="Wosten H.A.B."/>
            <person name="Martin F."/>
            <person name="Coutinho P.M."/>
            <person name="de Vries R."/>
            <person name="Martinez A.T."/>
            <person name="Klopp C."/>
            <person name="Pontarotti P."/>
            <person name="Henrissat B."/>
            <person name="Record E."/>
        </authorList>
    </citation>
    <scope>NUCLEOTIDE SEQUENCE [LARGE SCALE GENOMIC DNA]</scope>
    <source>
        <strain evidence="11">BRFM137</strain>
    </source>
</reference>
<evidence type="ECO:0000256" key="9">
    <source>
        <dbReference type="ARBA" id="ARBA00023306"/>
    </source>
</evidence>
<dbReference type="GO" id="GO:0005819">
    <property type="term" value="C:spindle"/>
    <property type="evidence" value="ECO:0007669"/>
    <property type="project" value="UniProtKB-SubCell"/>
</dbReference>
<dbReference type="EMBL" id="CCBP010000105">
    <property type="protein sequence ID" value="CDO71731.1"/>
    <property type="molecule type" value="Genomic_DNA"/>
</dbReference>
<dbReference type="GO" id="GO:0005829">
    <property type="term" value="C:cytosol"/>
    <property type="evidence" value="ECO:0007669"/>
    <property type="project" value="TreeGrafter"/>
</dbReference>
<dbReference type="GO" id="GO:0051225">
    <property type="term" value="P:spindle assembly"/>
    <property type="evidence" value="ECO:0007669"/>
    <property type="project" value="InterPro"/>
</dbReference>